<feature type="transmembrane region" description="Helical" evidence="5">
    <location>
        <begin position="72"/>
        <end position="96"/>
    </location>
</feature>
<dbReference type="InterPro" id="IPR013057">
    <property type="entry name" value="AA_transpt_TM"/>
</dbReference>
<protein>
    <recommendedName>
        <fullName evidence="6">Amino acid transporter transmembrane domain-containing protein</fullName>
    </recommendedName>
</protein>
<dbReference type="PANTHER" id="PTHR22950:SF702">
    <property type="entry name" value="AMINO ACID TRANSPORTER PROTEIN"/>
    <property type="match status" value="1"/>
</dbReference>
<evidence type="ECO:0000256" key="2">
    <source>
        <dbReference type="ARBA" id="ARBA00022692"/>
    </source>
</evidence>
<feature type="transmembrane region" description="Helical" evidence="5">
    <location>
        <begin position="117"/>
        <end position="136"/>
    </location>
</feature>
<feature type="transmembrane region" description="Helical" evidence="5">
    <location>
        <begin position="41"/>
        <end position="66"/>
    </location>
</feature>
<feature type="transmembrane region" description="Helical" evidence="5">
    <location>
        <begin position="227"/>
        <end position="247"/>
    </location>
</feature>
<dbReference type="GO" id="GO:0015179">
    <property type="term" value="F:L-amino acid transmembrane transporter activity"/>
    <property type="evidence" value="ECO:0007669"/>
    <property type="project" value="TreeGrafter"/>
</dbReference>
<feature type="transmembrane region" description="Helical" evidence="5">
    <location>
        <begin position="156"/>
        <end position="176"/>
    </location>
</feature>
<reference evidence="8" key="1">
    <citation type="journal article" date="2015" name="PLoS Genet.">
        <title>Genome Sequence and Transcriptome Analyses of Chrysochromulina tobin: Metabolic Tools for Enhanced Algal Fitness in the Prominent Order Prymnesiales (Haptophyceae).</title>
        <authorList>
            <person name="Hovde B.T."/>
            <person name="Deodato C.R."/>
            <person name="Hunsperger H.M."/>
            <person name="Ryken S.A."/>
            <person name="Yost W."/>
            <person name="Jha R.K."/>
            <person name="Patterson J."/>
            <person name="Monnat R.J. Jr."/>
            <person name="Barlow S.B."/>
            <person name="Starkenburg S.R."/>
            <person name="Cattolico R.A."/>
        </authorList>
    </citation>
    <scope>NUCLEOTIDE SEQUENCE</scope>
    <source>
        <strain evidence="8">CCMP291</strain>
    </source>
</reference>
<sequence>MINVAPEPLLTPPATLPTELKPAAPPSFIVRLCPAFSRGSVWGTVINMCAAIMGAGCLSLPSAMAALGVVPFGVLILFTAVATHFSIVLLIAAIDATGSHSFEDMTRLVIGTWTGHAVELAIIIFQYGTLVAYTIAVGDVLSPVLSIDAVKNAMPWLTRDLVQIIFWACLMLPLSFVENISSLQITSLIGQASLAYLVIAVTTHSLIDTAAAPQSTYGSVALISKDLGPAASASAVILFAFTCQVNIPSLYDELQTRTPETMSAVSVRACFLALTFYVLIGMSGYANFPHTTQGNILNNYCLLDPGKSALSADPPNVILPAFGCLALTVLMAYPINVFPTRTAIEMMCYPKAWVLDTARDAQGGGHESSERGTERGAGMSGWAKLRHVLLTLAIAVSTLLTALALPDINTVFALMGGICSPFICFLIPSAIAWRLADRLALNRSFIGRLAVIGLGAFGTVIGVLSTATTVIGMLQPTSNMTYDPCNPPRPL</sequence>
<dbReference type="AlphaFoldDB" id="A0A0M0JML4"/>
<gene>
    <name evidence="7" type="ORF">Ctob_004228</name>
</gene>
<evidence type="ECO:0000259" key="6">
    <source>
        <dbReference type="Pfam" id="PF01490"/>
    </source>
</evidence>
<feature type="transmembrane region" description="Helical" evidence="5">
    <location>
        <begin position="411"/>
        <end position="433"/>
    </location>
</feature>
<evidence type="ECO:0000256" key="4">
    <source>
        <dbReference type="ARBA" id="ARBA00023136"/>
    </source>
</evidence>
<feature type="transmembrane region" description="Helical" evidence="5">
    <location>
        <begin position="445"/>
        <end position="474"/>
    </location>
</feature>
<accession>A0A0M0JML4</accession>
<proteinExistence type="predicted"/>
<keyword evidence="2 5" id="KW-0812">Transmembrane</keyword>
<dbReference type="Pfam" id="PF01490">
    <property type="entry name" value="Aa_trans"/>
    <property type="match status" value="1"/>
</dbReference>
<feature type="transmembrane region" description="Helical" evidence="5">
    <location>
        <begin position="267"/>
        <end position="288"/>
    </location>
</feature>
<evidence type="ECO:0000313" key="8">
    <source>
        <dbReference type="Proteomes" id="UP000037460"/>
    </source>
</evidence>
<keyword evidence="3 5" id="KW-1133">Transmembrane helix</keyword>
<dbReference type="PANTHER" id="PTHR22950">
    <property type="entry name" value="AMINO ACID TRANSPORTER"/>
    <property type="match status" value="1"/>
</dbReference>
<comment type="caution">
    <text evidence="7">The sequence shown here is derived from an EMBL/GenBank/DDBJ whole genome shotgun (WGS) entry which is preliminary data.</text>
</comment>
<evidence type="ECO:0000256" key="1">
    <source>
        <dbReference type="ARBA" id="ARBA00004141"/>
    </source>
</evidence>
<feature type="transmembrane region" description="Helical" evidence="5">
    <location>
        <begin position="388"/>
        <end position="405"/>
    </location>
</feature>
<feature type="transmembrane region" description="Helical" evidence="5">
    <location>
        <begin position="188"/>
        <end position="207"/>
    </location>
</feature>
<name>A0A0M0JML4_9EUKA</name>
<keyword evidence="4 5" id="KW-0472">Membrane</keyword>
<feature type="transmembrane region" description="Helical" evidence="5">
    <location>
        <begin position="317"/>
        <end position="338"/>
    </location>
</feature>
<evidence type="ECO:0000256" key="5">
    <source>
        <dbReference type="SAM" id="Phobius"/>
    </source>
</evidence>
<dbReference type="GO" id="GO:0016020">
    <property type="term" value="C:membrane"/>
    <property type="evidence" value="ECO:0007669"/>
    <property type="project" value="UniProtKB-SubCell"/>
</dbReference>
<organism evidence="7 8">
    <name type="scientific">Chrysochromulina tobinii</name>
    <dbReference type="NCBI Taxonomy" id="1460289"/>
    <lineage>
        <taxon>Eukaryota</taxon>
        <taxon>Haptista</taxon>
        <taxon>Haptophyta</taxon>
        <taxon>Prymnesiophyceae</taxon>
        <taxon>Prymnesiales</taxon>
        <taxon>Chrysochromulinaceae</taxon>
        <taxon>Chrysochromulina</taxon>
    </lineage>
</organism>
<dbReference type="Proteomes" id="UP000037460">
    <property type="component" value="Unassembled WGS sequence"/>
</dbReference>
<dbReference type="OrthoDB" id="28208at2759"/>
<dbReference type="EMBL" id="JWZX01002710">
    <property type="protein sequence ID" value="KOO27473.1"/>
    <property type="molecule type" value="Genomic_DNA"/>
</dbReference>
<keyword evidence="8" id="KW-1185">Reference proteome</keyword>
<feature type="domain" description="Amino acid transporter transmembrane" evidence="6">
    <location>
        <begin position="38"/>
        <end position="436"/>
    </location>
</feature>
<evidence type="ECO:0000256" key="3">
    <source>
        <dbReference type="ARBA" id="ARBA00022989"/>
    </source>
</evidence>
<comment type="subcellular location">
    <subcellularLocation>
        <location evidence="1">Membrane</location>
        <topology evidence="1">Multi-pass membrane protein</topology>
    </subcellularLocation>
</comment>
<evidence type="ECO:0000313" key="7">
    <source>
        <dbReference type="EMBL" id="KOO27473.1"/>
    </source>
</evidence>